<dbReference type="AlphaFoldDB" id="E6QJI2"/>
<evidence type="ECO:0000313" key="2">
    <source>
        <dbReference type="EMBL" id="CBI07398.1"/>
    </source>
</evidence>
<reference evidence="2" key="1">
    <citation type="submission" date="2009-10" db="EMBL/GenBank/DDBJ databases">
        <title>Diversity of trophic interactions inside an arsenic-rich microbial ecosystem.</title>
        <authorList>
            <person name="Bertin P.N."/>
            <person name="Heinrich-Salmeron A."/>
            <person name="Pelletier E."/>
            <person name="Goulhen-Chollet F."/>
            <person name="Arsene-Ploetze F."/>
            <person name="Gallien S."/>
            <person name="Calteau A."/>
            <person name="Vallenet D."/>
            <person name="Casiot C."/>
            <person name="Chane-Woon-Ming B."/>
            <person name="Giloteaux L."/>
            <person name="Barakat M."/>
            <person name="Bonnefoy V."/>
            <person name="Bruneel O."/>
            <person name="Chandler M."/>
            <person name="Cleiss J."/>
            <person name="Duran R."/>
            <person name="Elbaz-Poulichet F."/>
            <person name="Fonknechten N."/>
            <person name="Lauga B."/>
            <person name="Mornico D."/>
            <person name="Ortet P."/>
            <person name="Schaeffer C."/>
            <person name="Siguier P."/>
            <person name="Alexander Thil Smith A."/>
            <person name="Van Dorsselaer A."/>
            <person name="Weissenbach J."/>
            <person name="Medigue C."/>
            <person name="Le Paslier D."/>
        </authorList>
    </citation>
    <scope>NUCLEOTIDE SEQUENCE</scope>
</reference>
<feature type="region of interest" description="Disordered" evidence="1">
    <location>
        <begin position="88"/>
        <end position="107"/>
    </location>
</feature>
<proteinExistence type="predicted"/>
<feature type="compositionally biased region" description="Polar residues" evidence="1">
    <location>
        <begin position="94"/>
        <end position="107"/>
    </location>
</feature>
<dbReference type="EMBL" id="CABQ01000088">
    <property type="protein sequence ID" value="CBI07398.1"/>
    <property type="molecule type" value="Genomic_DNA"/>
</dbReference>
<name>E6QJI2_9ZZZZ</name>
<gene>
    <name evidence="2" type="ORF">CARN6_0731</name>
</gene>
<organism evidence="2">
    <name type="scientific">mine drainage metagenome</name>
    <dbReference type="NCBI Taxonomy" id="410659"/>
    <lineage>
        <taxon>unclassified sequences</taxon>
        <taxon>metagenomes</taxon>
        <taxon>ecological metagenomes</taxon>
    </lineage>
</organism>
<comment type="caution">
    <text evidence="2">The sequence shown here is derived from an EMBL/GenBank/DDBJ whole genome shotgun (WGS) entry which is preliminary data.</text>
</comment>
<evidence type="ECO:0000256" key="1">
    <source>
        <dbReference type="SAM" id="MobiDB-lite"/>
    </source>
</evidence>
<sequence>MHKPSKEPQKTIEELVPIIVAALAGAMDSRELATATGFPPTAVGNALKLASNYGLVRKVPPFDKHVMTWERTKEKVYTTALNAWETRLKKPHKSSQQPDNLTDTLSPASLNEDFWSRWLRNDPATRPKLDD</sequence>
<accession>E6QJI2</accession>
<protein>
    <submittedName>
        <fullName evidence="2">Uncharacterized protein</fullName>
    </submittedName>
</protein>